<keyword evidence="1" id="KW-0812">Transmembrane</keyword>
<keyword evidence="3" id="KW-1185">Reference proteome</keyword>
<dbReference type="Proteomes" id="UP001062901">
    <property type="component" value="Unassembled WGS sequence"/>
</dbReference>
<evidence type="ECO:0000313" key="3">
    <source>
        <dbReference type="Proteomes" id="UP001062901"/>
    </source>
</evidence>
<proteinExistence type="predicted"/>
<keyword evidence="1" id="KW-0472">Membrane</keyword>
<organism evidence="2 3">
    <name type="scientific">Saccharibacter floricola DSM 15669</name>
    <dbReference type="NCBI Taxonomy" id="1123227"/>
    <lineage>
        <taxon>Bacteria</taxon>
        <taxon>Pseudomonadati</taxon>
        <taxon>Pseudomonadota</taxon>
        <taxon>Alphaproteobacteria</taxon>
        <taxon>Acetobacterales</taxon>
        <taxon>Acetobacteraceae</taxon>
        <taxon>Saccharibacter</taxon>
    </lineage>
</organism>
<gene>
    <name evidence="2" type="ORF">AA15669_1799</name>
</gene>
<dbReference type="EMBL" id="BAQD01000109">
    <property type="protein sequence ID" value="GBQ08506.1"/>
    <property type="molecule type" value="Genomic_DNA"/>
</dbReference>
<accession>A0ABQ0P128</accession>
<keyword evidence="1" id="KW-1133">Transmembrane helix</keyword>
<evidence type="ECO:0008006" key="4">
    <source>
        <dbReference type="Google" id="ProtNLM"/>
    </source>
</evidence>
<evidence type="ECO:0000313" key="2">
    <source>
        <dbReference type="EMBL" id="GBQ08506.1"/>
    </source>
</evidence>
<feature type="transmembrane region" description="Helical" evidence="1">
    <location>
        <begin position="66"/>
        <end position="84"/>
    </location>
</feature>
<protein>
    <recommendedName>
        <fullName evidence="4">t-SNARE coiled-coil homology domain-containing protein</fullName>
    </recommendedName>
</protein>
<dbReference type="RefSeq" id="WP_160799184.1">
    <property type="nucleotide sequence ID" value="NZ_BAQD01000109.1"/>
</dbReference>
<comment type="caution">
    <text evidence="2">The sequence shown here is derived from an EMBL/GenBank/DDBJ whole genome shotgun (WGS) entry which is preliminary data.</text>
</comment>
<evidence type="ECO:0000256" key="1">
    <source>
        <dbReference type="SAM" id="Phobius"/>
    </source>
</evidence>
<sequence length="93" mass="10145">MPDTDCARRGEVNELRDRVVTLETKQQYAQESIQSLSDKVSAVASQMNDGFAKISQQMSEMNNRKTMLLTVAGGAGGGVAVGLFELCKRSFGW</sequence>
<reference evidence="2" key="1">
    <citation type="submission" date="2013-04" db="EMBL/GenBank/DDBJ databases">
        <title>The genome sequencing project of 58 acetic acid bacteria.</title>
        <authorList>
            <person name="Okamoto-Kainuma A."/>
            <person name="Ishikawa M."/>
            <person name="Umino S."/>
            <person name="Koizumi Y."/>
            <person name="Shiwa Y."/>
            <person name="Yoshikawa H."/>
            <person name="Matsutani M."/>
            <person name="Matsushita K."/>
        </authorList>
    </citation>
    <scope>NUCLEOTIDE SEQUENCE</scope>
    <source>
        <strain evidence="2">DSM 15669</strain>
    </source>
</reference>
<name>A0ABQ0P128_9PROT</name>